<dbReference type="EMBL" id="CP002545">
    <property type="protein sequence ID" value="ADY51167.1"/>
    <property type="molecule type" value="Genomic_DNA"/>
</dbReference>
<dbReference type="STRING" id="762903.Pedsa_0588"/>
<proteinExistence type="predicted"/>
<keyword evidence="2" id="KW-1185">Reference proteome</keyword>
<sequence length="95" mass="10870">MAKESLFLTLNTDYTKPLNKSRTTAQKSACSYLKKENQQLSSEKKSKVNKQIETVNFFGYYAVNSVKIHSDYSHISSGNSPPKYILYKRLKIDIA</sequence>
<reference evidence="2" key="2">
    <citation type="submission" date="2011-02" db="EMBL/GenBank/DDBJ databases">
        <title>The complete genome of Pedobacter saltans DSM 12145.</title>
        <authorList>
            <consortium name="US DOE Joint Genome Institute (JGI-PGF)"/>
            <person name="Lucas S."/>
            <person name="Copeland A."/>
            <person name="Lapidus A."/>
            <person name="Bruce D."/>
            <person name="Goodwin L."/>
            <person name="Pitluck S."/>
            <person name="Kyrpides N."/>
            <person name="Mavromatis K."/>
            <person name="Pagani I."/>
            <person name="Ivanova N."/>
            <person name="Ovchinnikova G."/>
            <person name="Lu M."/>
            <person name="Detter J.C."/>
            <person name="Han C."/>
            <person name="Land M."/>
            <person name="Hauser L."/>
            <person name="Markowitz V."/>
            <person name="Cheng J.-F."/>
            <person name="Hugenholtz P."/>
            <person name="Woyke T."/>
            <person name="Wu D."/>
            <person name="Tindall B."/>
            <person name="Pomrenke H.G."/>
            <person name="Brambilla E."/>
            <person name="Klenk H.-P."/>
            <person name="Eisen J.A."/>
        </authorList>
    </citation>
    <scope>NUCLEOTIDE SEQUENCE [LARGE SCALE GENOMIC DNA]</scope>
    <source>
        <strain evidence="2">ATCC 51119 / DSM 12145 / JCM 21818 / LMG 10337 / NBRC 100064 / NCIMB 13643</strain>
    </source>
</reference>
<dbReference type="Proteomes" id="UP000000310">
    <property type="component" value="Chromosome"/>
</dbReference>
<name>F0S7E2_PSESL</name>
<evidence type="ECO:0000313" key="1">
    <source>
        <dbReference type="EMBL" id="ADY51167.1"/>
    </source>
</evidence>
<dbReference type="HOGENOM" id="CLU_2370656_0_0_10"/>
<accession>F0S7E2</accession>
<protein>
    <submittedName>
        <fullName evidence="1">Uncharacterized protein</fullName>
    </submittedName>
</protein>
<organism evidence="1 2">
    <name type="scientific">Pseudopedobacter saltans (strain ATCC 51119 / DSM 12145 / JCM 21818 / CCUG 39354 / LMG 10337 / NBRC 100064 / NCIMB 13643)</name>
    <name type="common">Pedobacter saltans</name>
    <dbReference type="NCBI Taxonomy" id="762903"/>
    <lineage>
        <taxon>Bacteria</taxon>
        <taxon>Pseudomonadati</taxon>
        <taxon>Bacteroidota</taxon>
        <taxon>Sphingobacteriia</taxon>
        <taxon>Sphingobacteriales</taxon>
        <taxon>Sphingobacteriaceae</taxon>
        <taxon>Pseudopedobacter</taxon>
    </lineage>
</organism>
<reference evidence="1 2" key="1">
    <citation type="journal article" date="2011" name="Stand. Genomic Sci.">
        <title>Complete genome sequence of the gliding, heparinolytic Pedobacter saltans type strain (113).</title>
        <authorList>
            <person name="Liolios K."/>
            <person name="Sikorski J."/>
            <person name="Lu M."/>
            <person name="Nolan M."/>
            <person name="Lapidus A."/>
            <person name="Lucas S."/>
            <person name="Hammon N."/>
            <person name="Deshpande S."/>
            <person name="Cheng J.F."/>
            <person name="Tapia R."/>
            <person name="Han C."/>
            <person name="Goodwin L."/>
            <person name="Pitluck S."/>
            <person name="Huntemann M."/>
            <person name="Ivanova N."/>
            <person name="Pagani I."/>
            <person name="Mavromatis K."/>
            <person name="Ovchinikova G."/>
            <person name="Pati A."/>
            <person name="Chen A."/>
            <person name="Palaniappan K."/>
            <person name="Land M."/>
            <person name="Hauser L."/>
            <person name="Brambilla E.M."/>
            <person name="Kotsyurbenko O."/>
            <person name="Rohde M."/>
            <person name="Tindall B.J."/>
            <person name="Abt B."/>
            <person name="Goker M."/>
            <person name="Detter J.C."/>
            <person name="Woyke T."/>
            <person name="Bristow J."/>
            <person name="Eisen J.A."/>
            <person name="Markowitz V."/>
            <person name="Hugenholtz P."/>
            <person name="Klenk H.P."/>
            <person name="Kyrpides N.C."/>
        </authorList>
    </citation>
    <scope>NUCLEOTIDE SEQUENCE [LARGE SCALE GENOMIC DNA]</scope>
    <source>
        <strain evidence="2">ATCC 51119 / DSM 12145 / JCM 21818 / LMG 10337 / NBRC 100064 / NCIMB 13643</strain>
    </source>
</reference>
<dbReference type="AlphaFoldDB" id="F0S7E2"/>
<evidence type="ECO:0000313" key="2">
    <source>
        <dbReference type="Proteomes" id="UP000000310"/>
    </source>
</evidence>
<gene>
    <name evidence="1" type="ordered locus">Pedsa_0588</name>
</gene>
<dbReference type="KEGG" id="psn:Pedsa_0588"/>